<accession>U6MQL0</accession>
<dbReference type="AlphaFoldDB" id="U6MQL0"/>
<reference evidence="2" key="2">
    <citation type="submission" date="2013-10" db="EMBL/GenBank/DDBJ databases">
        <authorList>
            <person name="Aslett M."/>
        </authorList>
    </citation>
    <scope>NUCLEOTIDE SEQUENCE [LARGE SCALE GENOMIC DNA]</scope>
    <source>
        <strain evidence="2">Houghton</strain>
    </source>
</reference>
<feature type="region of interest" description="Disordered" evidence="1">
    <location>
        <begin position="59"/>
        <end position="78"/>
    </location>
</feature>
<dbReference type="RefSeq" id="XP_013434965.1">
    <property type="nucleotide sequence ID" value="XM_013579511.1"/>
</dbReference>
<keyword evidence="3" id="KW-1185">Reference proteome</keyword>
<reference evidence="2" key="1">
    <citation type="submission" date="2013-10" db="EMBL/GenBank/DDBJ databases">
        <title>Genomic analysis of the causative agents of coccidiosis in chickens.</title>
        <authorList>
            <person name="Reid A.J."/>
            <person name="Blake D."/>
            <person name="Billington K."/>
            <person name="Browne H."/>
            <person name="Dunn M."/>
            <person name="Hung S."/>
            <person name="Kawahara F."/>
            <person name="Miranda-Saavedra D."/>
            <person name="Mourier T."/>
            <person name="Nagra H."/>
            <person name="Otto T.D."/>
            <person name="Rawlings N."/>
            <person name="Sanchez A."/>
            <person name="Sanders M."/>
            <person name="Subramaniam C."/>
            <person name="Tay Y."/>
            <person name="Dear P."/>
            <person name="Doerig C."/>
            <person name="Gruber A."/>
            <person name="Parkinson J."/>
            <person name="Shirley M."/>
            <person name="Wan K.L."/>
            <person name="Berriman M."/>
            <person name="Tomley F."/>
            <person name="Pain A."/>
        </authorList>
    </citation>
    <scope>NUCLEOTIDE SEQUENCE [LARGE SCALE GENOMIC DNA]</scope>
    <source>
        <strain evidence="2">Houghton</strain>
    </source>
</reference>
<evidence type="ECO:0000313" key="2">
    <source>
        <dbReference type="EMBL" id="CDJ66497.1"/>
    </source>
</evidence>
<proteinExistence type="predicted"/>
<gene>
    <name evidence="2" type="ORF">ENH_00021480</name>
</gene>
<dbReference type="GeneID" id="25472320"/>
<name>U6MQL0_9EIME</name>
<dbReference type="VEuPathDB" id="ToxoDB:ENH_00021480"/>
<sequence>MELELRTSLWRTARPAASLQQPERELLGLLKAFSFFLKLPKDFFAESLRKLESAAEERRLRVAQPTPKPQAAHGSRNPSTRLIFAPFQDSKDENKQKIQLLMIKTIKMNLFPAETPEFKFCNLLFCQQLQVLGCLYTARAE</sequence>
<protein>
    <submittedName>
        <fullName evidence="2">Uncharacterized protein</fullName>
    </submittedName>
</protein>
<dbReference type="EMBL" id="HG723643">
    <property type="protein sequence ID" value="CDJ66497.1"/>
    <property type="molecule type" value="Genomic_DNA"/>
</dbReference>
<dbReference type="Proteomes" id="UP000030754">
    <property type="component" value="Unassembled WGS sequence"/>
</dbReference>
<evidence type="ECO:0000256" key="1">
    <source>
        <dbReference type="SAM" id="MobiDB-lite"/>
    </source>
</evidence>
<evidence type="ECO:0000313" key="3">
    <source>
        <dbReference type="Proteomes" id="UP000030754"/>
    </source>
</evidence>
<organism evidence="2 3">
    <name type="scientific">Eimeria necatrix</name>
    <dbReference type="NCBI Taxonomy" id="51315"/>
    <lineage>
        <taxon>Eukaryota</taxon>
        <taxon>Sar</taxon>
        <taxon>Alveolata</taxon>
        <taxon>Apicomplexa</taxon>
        <taxon>Conoidasida</taxon>
        <taxon>Coccidia</taxon>
        <taxon>Eucoccidiorida</taxon>
        <taxon>Eimeriorina</taxon>
        <taxon>Eimeriidae</taxon>
        <taxon>Eimeria</taxon>
    </lineage>
</organism>